<dbReference type="RefSeq" id="XP_008575888.1">
    <property type="nucleotide sequence ID" value="XM_008577666.1"/>
</dbReference>
<name>A0ABM0R5J7_GALVR</name>
<dbReference type="GeneID" id="103594453"/>
<accession>A0ABM0R5J7</accession>
<keyword evidence="5" id="KW-1015">Disulfide bond</keyword>
<feature type="signal peptide" evidence="7">
    <location>
        <begin position="1"/>
        <end position="20"/>
    </location>
</feature>
<gene>
    <name evidence="9" type="primary">LOC103594453</name>
</gene>
<keyword evidence="3" id="KW-0964">Secreted</keyword>
<dbReference type="PANTHER" id="PTHR15258">
    <property type="entry name" value="FGF BINDING PROTEIN-RELATED"/>
    <property type="match status" value="1"/>
</dbReference>
<comment type="subcellular location">
    <subcellularLocation>
        <location evidence="1">Secreted</location>
    </subcellularLocation>
</comment>
<evidence type="ECO:0000256" key="1">
    <source>
        <dbReference type="ARBA" id="ARBA00004613"/>
    </source>
</evidence>
<evidence type="ECO:0000313" key="8">
    <source>
        <dbReference type="Proteomes" id="UP000694923"/>
    </source>
</evidence>
<dbReference type="PANTHER" id="PTHR15258:SF4">
    <property type="match status" value="1"/>
</dbReference>
<evidence type="ECO:0000256" key="6">
    <source>
        <dbReference type="ARBA" id="ARBA00023183"/>
    </source>
</evidence>
<keyword evidence="8" id="KW-1185">Reference proteome</keyword>
<dbReference type="Pfam" id="PF06473">
    <property type="entry name" value="FGF-BP1"/>
    <property type="match status" value="1"/>
</dbReference>
<keyword evidence="4 7" id="KW-0732">Signal</keyword>
<evidence type="ECO:0000256" key="2">
    <source>
        <dbReference type="ARBA" id="ARBA00008326"/>
    </source>
</evidence>
<evidence type="ECO:0000256" key="5">
    <source>
        <dbReference type="ARBA" id="ARBA00023157"/>
    </source>
</evidence>
<evidence type="ECO:0000256" key="3">
    <source>
        <dbReference type="ARBA" id="ARBA00022525"/>
    </source>
</evidence>
<protein>
    <submittedName>
        <fullName evidence="9">Fibroblast growth factor-binding protein 1-like</fullName>
    </submittedName>
</protein>
<reference evidence="9" key="1">
    <citation type="submission" date="2025-08" db="UniProtKB">
        <authorList>
            <consortium name="RefSeq"/>
        </authorList>
    </citation>
    <scope>IDENTIFICATION</scope>
</reference>
<organism evidence="8 9">
    <name type="scientific">Galeopterus variegatus</name>
    <name type="common">Malayan flying lemur</name>
    <name type="synonym">Cynocephalus variegatus</name>
    <dbReference type="NCBI Taxonomy" id="482537"/>
    <lineage>
        <taxon>Eukaryota</taxon>
        <taxon>Metazoa</taxon>
        <taxon>Chordata</taxon>
        <taxon>Craniata</taxon>
        <taxon>Vertebrata</taxon>
        <taxon>Euteleostomi</taxon>
        <taxon>Mammalia</taxon>
        <taxon>Eutheria</taxon>
        <taxon>Euarchontoglires</taxon>
        <taxon>Dermoptera</taxon>
        <taxon>Cynocephalidae</taxon>
        <taxon>Galeopterus</taxon>
    </lineage>
</organism>
<keyword evidence="6" id="KW-0340">Growth factor binding</keyword>
<dbReference type="InterPro" id="IPR010510">
    <property type="entry name" value="FGF1-bd"/>
</dbReference>
<sequence>MRIHSLTLLSFLLLATQVLLIHIPKRVKIGQGSKPDLDRWFPMEPPENGAEVQPSDFVRISSFTIDNQTVCEGRLTEKGYGSVALKIDCTRNNSQFSCVFTGNIDSCLESLEHKLDYLGEIIRSLKLQKNVCGNSTAMLMTSVCGSKFEESNLKLVSSTLLNCQNPSQDDICPTHQEQIKIKLNSTAEFIPVKKTNSTESIKNETTNHKEQILVTETTPSSLVHTQTRTTTKPQGSD</sequence>
<evidence type="ECO:0000256" key="4">
    <source>
        <dbReference type="ARBA" id="ARBA00022729"/>
    </source>
</evidence>
<comment type="similarity">
    <text evidence="2">Belongs to the fibroblast growth factor-binding protein family.</text>
</comment>
<evidence type="ECO:0000313" key="9">
    <source>
        <dbReference type="RefSeq" id="XP_008575888.1"/>
    </source>
</evidence>
<dbReference type="Proteomes" id="UP000694923">
    <property type="component" value="Unplaced"/>
</dbReference>
<evidence type="ECO:0000256" key="7">
    <source>
        <dbReference type="SAM" id="SignalP"/>
    </source>
</evidence>
<feature type="chain" id="PRO_5045588465" evidence="7">
    <location>
        <begin position="21"/>
        <end position="237"/>
    </location>
</feature>
<proteinExistence type="inferred from homology"/>